<comment type="subcellular location">
    <subcellularLocation>
        <location evidence="1">Cytoplasm</location>
        <location evidence="1">Cytoskeleton</location>
        <location evidence="1">Cilium basal body</location>
    </subcellularLocation>
    <subcellularLocation>
        <location evidence="2">Cytoplasm</location>
        <location evidence="2">Cytoskeleton</location>
        <location evidence="2">Microtubule organizing center</location>
        <location evidence="2">Centrosome</location>
    </subcellularLocation>
</comment>
<dbReference type="GO" id="GO:0035869">
    <property type="term" value="C:ciliary transition zone"/>
    <property type="evidence" value="ECO:0007669"/>
    <property type="project" value="TreeGrafter"/>
</dbReference>
<evidence type="ECO:0000256" key="7">
    <source>
        <dbReference type="ARBA" id="ARBA00023273"/>
    </source>
</evidence>
<evidence type="ECO:0000313" key="11">
    <source>
        <dbReference type="Proteomes" id="UP001177670"/>
    </source>
</evidence>
<dbReference type="GO" id="GO:1905515">
    <property type="term" value="P:non-motile cilium assembly"/>
    <property type="evidence" value="ECO:0007669"/>
    <property type="project" value="TreeGrafter"/>
</dbReference>
<evidence type="ECO:0000256" key="2">
    <source>
        <dbReference type="ARBA" id="ARBA00004300"/>
    </source>
</evidence>
<evidence type="ECO:0000256" key="6">
    <source>
        <dbReference type="ARBA" id="ARBA00023212"/>
    </source>
</evidence>
<evidence type="ECO:0000256" key="3">
    <source>
        <dbReference type="ARBA" id="ARBA00022490"/>
    </source>
</evidence>
<feature type="coiled-coil region" evidence="8">
    <location>
        <begin position="999"/>
        <end position="1026"/>
    </location>
</feature>
<organism evidence="10 11">
    <name type="scientific">Melipona bicolor</name>
    <dbReference type="NCBI Taxonomy" id="60889"/>
    <lineage>
        <taxon>Eukaryota</taxon>
        <taxon>Metazoa</taxon>
        <taxon>Ecdysozoa</taxon>
        <taxon>Arthropoda</taxon>
        <taxon>Hexapoda</taxon>
        <taxon>Insecta</taxon>
        <taxon>Pterygota</taxon>
        <taxon>Neoptera</taxon>
        <taxon>Endopterygota</taxon>
        <taxon>Hymenoptera</taxon>
        <taxon>Apocrita</taxon>
        <taxon>Aculeata</taxon>
        <taxon>Apoidea</taxon>
        <taxon>Anthophila</taxon>
        <taxon>Apidae</taxon>
        <taxon>Melipona</taxon>
    </lineage>
</organism>
<dbReference type="Proteomes" id="UP001177670">
    <property type="component" value="Unassembled WGS sequence"/>
</dbReference>
<dbReference type="PANTHER" id="PTHR18879:SF20">
    <property type="entry name" value="CENTROSOMAL PROTEIN OF 290 KDA"/>
    <property type="match status" value="1"/>
</dbReference>
<keyword evidence="3" id="KW-0963">Cytoplasm</keyword>
<reference evidence="10" key="1">
    <citation type="submission" date="2021-10" db="EMBL/GenBank/DDBJ databases">
        <title>Melipona bicolor Genome sequencing and assembly.</title>
        <authorList>
            <person name="Araujo N.S."/>
            <person name="Arias M.C."/>
        </authorList>
    </citation>
    <scope>NUCLEOTIDE SEQUENCE</scope>
    <source>
        <strain evidence="10">USP_2M_L1-L4_2017</strain>
        <tissue evidence="10">Whole body</tissue>
    </source>
</reference>
<evidence type="ECO:0000256" key="5">
    <source>
        <dbReference type="ARBA" id="ARBA00023054"/>
    </source>
</evidence>
<dbReference type="PANTHER" id="PTHR18879">
    <property type="entry name" value="CENTROSOMAL PROTEIN OF 290 KDA"/>
    <property type="match status" value="1"/>
</dbReference>
<keyword evidence="6" id="KW-0206">Cytoskeleton</keyword>
<feature type="region of interest" description="Disordered" evidence="9">
    <location>
        <begin position="82"/>
        <end position="116"/>
    </location>
</feature>
<gene>
    <name evidence="10" type="ORF">K0M31_007703</name>
</gene>
<sequence>MGRTDWDRILSVDPSSLTDDDMEDLYPAMISCDVDEISNIHNLRILMKLSQEVLQYKDNQVESLLLECGELKQTISSLKRKPVKRKKEEWDTSDSKHGTTDLSKHVDVSESTDHDDALQGKNKKIKILMTELETLERDNLVLKERLTTLTQEMEDATYKMNEMTAQLNSTQIKSLEYKERVSDLERENAALVMQVEEVTAQQLDRDKAIDDFSTAIDSRINEWKAILDEKDEEILRLREYLSQSLVQSVASVKEQNKSEIIHLNEQIDHRDKIILELKAKLSEATVEINESATLIEKLKTEAQKMKKIDKKKEQRDLLKKLQDANEQISNLQVKLNEAEEDAESKSSKLCETIATLKKYEDGDQGLTDALNEIKDLKSELEGRREHVTDLISVVNKLEMLNSYQELEIITLREKLGIPEDESVSIEHALAKRREQEKRLEELLQQNKSLVEENLELNSDIRVLKYKLSRTSKDKSDFSDTSANVTAEFFHSTKLTDSTPAWHSKLNVSELQENMQLVIEENEALRTGMHEILDSIRNQDGRSTVEIQSGTLERLLEALDVRHLAGWYHPAMRLQEHLNVVQGSNSELRGQLKQLRKELQRKDNVLHKLVLSKHSELEKVYSEDSDSERLTTYLAEMKNLQEAYRNEAEEWERQKTVLIEQNDELKNETDKLKLKLEVYEQSAKILEDGEDEIRRAFVVKTKEFVEASGEALIANRKVVALQRLLNKETRKAYQDRKESIKNEGYLNKALADATKHNKILEREMSILQSNLFNSVSSTTHNELKEKHEELSIRFRNLMENSLTLESDDAIERLKRELELTRREKDQLAEHSKSETRSEGDEDLTSSMEKVKEAQEAKELLEKQQADHVTSLHEILQTQLSKCEESLKEVAAAKSELQEELIVLHKRLSKDLQFEKAQQMDDNRVQELKDSNATLLIETESLKKQLQIVQEEAKQQYSLNSLKTMELDNLRHHILNLQAVSEDKATISRLDFELASKNLLETELNAQKVRLENEVSCLQEELDKSRTTCEGLRSYVQDCRKQCENRCR</sequence>
<dbReference type="InterPro" id="IPR026201">
    <property type="entry name" value="Cep290"/>
</dbReference>
<comment type="caution">
    <text evidence="10">The sequence shown here is derived from an EMBL/GenBank/DDBJ whole genome shotgun (WGS) entry which is preliminary data.</text>
</comment>
<protein>
    <submittedName>
        <fullName evidence="10">Uncharacterized protein</fullName>
    </submittedName>
</protein>
<dbReference type="GO" id="GO:0097711">
    <property type="term" value="P:ciliary basal body-plasma membrane docking"/>
    <property type="evidence" value="ECO:0007669"/>
    <property type="project" value="TreeGrafter"/>
</dbReference>
<feature type="region of interest" description="Disordered" evidence="9">
    <location>
        <begin position="822"/>
        <end position="855"/>
    </location>
</feature>
<evidence type="ECO:0000256" key="1">
    <source>
        <dbReference type="ARBA" id="ARBA00004120"/>
    </source>
</evidence>
<keyword evidence="7" id="KW-0966">Cell projection</keyword>
<dbReference type="GO" id="GO:1905349">
    <property type="term" value="P:ciliary transition zone assembly"/>
    <property type="evidence" value="ECO:0007669"/>
    <property type="project" value="TreeGrafter"/>
</dbReference>
<evidence type="ECO:0000256" key="9">
    <source>
        <dbReference type="SAM" id="MobiDB-lite"/>
    </source>
</evidence>
<evidence type="ECO:0000256" key="4">
    <source>
        <dbReference type="ARBA" id="ARBA00022794"/>
    </source>
</evidence>
<feature type="coiled-coil region" evidence="8">
    <location>
        <begin position="281"/>
        <end position="386"/>
    </location>
</feature>
<keyword evidence="11" id="KW-1185">Reference proteome</keyword>
<feature type="compositionally biased region" description="Basic and acidic residues" evidence="9">
    <location>
        <begin position="822"/>
        <end position="837"/>
    </location>
</feature>
<keyword evidence="4" id="KW-0970">Cilium biogenesis/degradation</keyword>
<evidence type="ECO:0000256" key="8">
    <source>
        <dbReference type="SAM" id="Coils"/>
    </source>
</evidence>
<evidence type="ECO:0000313" key="10">
    <source>
        <dbReference type="EMBL" id="KAK1134937.1"/>
    </source>
</evidence>
<dbReference type="EMBL" id="JAHYIQ010000002">
    <property type="protein sequence ID" value="KAK1134937.1"/>
    <property type="molecule type" value="Genomic_DNA"/>
</dbReference>
<keyword evidence="5 8" id="KW-0175">Coiled coil</keyword>
<name>A0AA40GBY1_9HYME</name>
<accession>A0AA40GBY1</accession>
<dbReference type="GO" id="GO:0034451">
    <property type="term" value="C:centriolar satellite"/>
    <property type="evidence" value="ECO:0007669"/>
    <property type="project" value="TreeGrafter"/>
</dbReference>
<feature type="compositionally biased region" description="Basic and acidic residues" evidence="9">
    <location>
        <begin position="86"/>
        <end position="116"/>
    </location>
</feature>
<dbReference type="AlphaFoldDB" id="A0AA40GBY1"/>
<feature type="coiled-coil region" evidence="8">
    <location>
        <begin position="425"/>
        <end position="459"/>
    </location>
</feature>
<feature type="coiled-coil region" evidence="8">
    <location>
        <begin position="577"/>
        <end position="681"/>
    </location>
</feature>
<proteinExistence type="predicted"/>
<feature type="coiled-coil region" evidence="8">
    <location>
        <begin position="118"/>
        <end position="201"/>
    </location>
</feature>